<evidence type="ECO:0000313" key="4">
    <source>
        <dbReference type="Proteomes" id="UP000024547"/>
    </source>
</evidence>
<keyword evidence="1" id="KW-1133">Transmembrane helix</keyword>
<dbReference type="PATRIC" id="fig|1280948.3.peg.1020"/>
<name>A0A059E7G1_9PROT</name>
<dbReference type="OrthoDB" id="7605414at2"/>
<dbReference type="Proteomes" id="UP000259173">
    <property type="component" value="Unassembled WGS sequence"/>
</dbReference>
<dbReference type="Proteomes" id="UP000024547">
    <property type="component" value="Unassembled WGS sequence"/>
</dbReference>
<evidence type="ECO:0000313" key="5">
    <source>
        <dbReference type="Proteomes" id="UP000259173"/>
    </source>
</evidence>
<organism evidence="3 4">
    <name type="scientific">Hyphomonas atlantica</name>
    <dbReference type="NCBI Taxonomy" id="1280948"/>
    <lineage>
        <taxon>Bacteria</taxon>
        <taxon>Pseudomonadati</taxon>
        <taxon>Pseudomonadota</taxon>
        <taxon>Alphaproteobacteria</taxon>
        <taxon>Hyphomonadales</taxon>
        <taxon>Hyphomonadaceae</taxon>
        <taxon>Hyphomonas</taxon>
    </lineage>
</organism>
<dbReference type="AlphaFoldDB" id="A0A059E7G1"/>
<dbReference type="EMBL" id="DMBR01000018">
    <property type="protein sequence ID" value="HAE93042.1"/>
    <property type="molecule type" value="Genomic_DNA"/>
</dbReference>
<feature type="transmembrane region" description="Helical" evidence="1">
    <location>
        <begin position="6"/>
        <end position="27"/>
    </location>
</feature>
<sequence>MTLEQAALIAQIIGVVVVAATLIYLALQVHQGAQQMRSESRQAQLTYDQTGVYKFVDFPELGRIFSQTETPSFEEKTKLFFWMIGQMRAREYEWLQYQNGAITKESWETYQGVIYFVLGTPRGRALWQLCRGYFNAGFADMVDGMVRDVPPIDLWDQLQAVE</sequence>
<reference evidence="2 5" key="2">
    <citation type="journal article" date="2018" name="Nat. Biotechnol.">
        <title>A standardized bacterial taxonomy based on genome phylogeny substantially revises the tree of life.</title>
        <authorList>
            <person name="Parks D.H."/>
            <person name="Chuvochina M."/>
            <person name="Waite D.W."/>
            <person name="Rinke C."/>
            <person name="Skarshewski A."/>
            <person name="Chaumeil P.A."/>
            <person name="Hugenholtz P."/>
        </authorList>
    </citation>
    <scope>NUCLEOTIDE SEQUENCE [LARGE SCALE GENOMIC DNA]</scope>
    <source>
        <strain evidence="2">UBA8557</strain>
    </source>
</reference>
<reference evidence="3 4" key="1">
    <citation type="journal article" date="2014" name="Antonie Van Leeuwenhoek">
        <title>Hyphomonas beringensis sp. nov. and Hyphomonas chukchiensis sp. nov., isolated from surface seawater of the Bering Sea and Chukchi Sea.</title>
        <authorList>
            <person name="Li C."/>
            <person name="Lai Q."/>
            <person name="Li G."/>
            <person name="Dong C."/>
            <person name="Wang J."/>
            <person name="Liao Y."/>
            <person name="Shao Z."/>
        </authorList>
    </citation>
    <scope>NUCLEOTIDE SEQUENCE [LARGE SCALE GENOMIC DNA]</scope>
    <source>
        <strain evidence="3 4">22II1-22F38</strain>
    </source>
</reference>
<dbReference type="STRING" id="1280948.HY36_13905"/>
<accession>A0A059E7G1</accession>
<keyword evidence="4" id="KW-1185">Reference proteome</keyword>
<evidence type="ECO:0000313" key="3">
    <source>
        <dbReference type="EMBL" id="KCZ63583.1"/>
    </source>
</evidence>
<dbReference type="eggNOG" id="ENOG5032H4F">
    <property type="taxonomic scope" value="Bacteria"/>
</dbReference>
<gene>
    <name evidence="2" type="ORF">DCG65_00680</name>
    <name evidence="3" type="ORF">HY36_13905</name>
</gene>
<dbReference type="RefSeq" id="WP_035549412.1">
    <property type="nucleotide sequence ID" value="NZ_AWFH01000005.1"/>
</dbReference>
<keyword evidence="1" id="KW-0472">Membrane</keyword>
<protein>
    <recommendedName>
        <fullName evidence="6">DUF4760 domain-containing protein</fullName>
    </recommendedName>
</protein>
<dbReference type="EMBL" id="AWFH01000005">
    <property type="protein sequence ID" value="KCZ63583.1"/>
    <property type="molecule type" value="Genomic_DNA"/>
</dbReference>
<evidence type="ECO:0000313" key="2">
    <source>
        <dbReference type="EMBL" id="HAE93042.1"/>
    </source>
</evidence>
<comment type="caution">
    <text evidence="3">The sequence shown here is derived from an EMBL/GenBank/DDBJ whole genome shotgun (WGS) entry which is preliminary data.</text>
</comment>
<evidence type="ECO:0000256" key="1">
    <source>
        <dbReference type="SAM" id="Phobius"/>
    </source>
</evidence>
<keyword evidence="1" id="KW-0812">Transmembrane</keyword>
<evidence type="ECO:0008006" key="6">
    <source>
        <dbReference type="Google" id="ProtNLM"/>
    </source>
</evidence>
<proteinExistence type="predicted"/>